<gene>
    <name evidence="1" type="ORF">H9Y04_26200</name>
</gene>
<name>A0ABR7SMB7_9ACTN</name>
<evidence type="ECO:0000313" key="2">
    <source>
        <dbReference type="Proteomes" id="UP000642284"/>
    </source>
</evidence>
<comment type="caution">
    <text evidence="1">The sequence shown here is derived from an EMBL/GenBank/DDBJ whole genome shotgun (WGS) entry which is preliminary data.</text>
</comment>
<protein>
    <submittedName>
        <fullName evidence="1">Uncharacterized protein</fullName>
    </submittedName>
</protein>
<proteinExistence type="predicted"/>
<dbReference type="RefSeq" id="WP_187816457.1">
    <property type="nucleotide sequence ID" value="NZ_JACTVJ010000012.1"/>
</dbReference>
<accession>A0ABR7SMB7</accession>
<evidence type="ECO:0000313" key="1">
    <source>
        <dbReference type="EMBL" id="MBC9716039.1"/>
    </source>
</evidence>
<organism evidence="1 2">
    <name type="scientific">Streptomyces polyasparticus</name>
    <dbReference type="NCBI Taxonomy" id="2767826"/>
    <lineage>
        <taxon>Bacteria</taxon>
        <taxon>Bacillati</taxon>
        <taxon>Actinomycetota</taxon>
        <taxon>Actinomycetes</taxon>
        <taxon>Kitasatosporales</taxon>
        <taxon>Streptomycetaceae</taxon>
        <taxon>Streptomyces</taxon>
    </lineage>
</organism>
<dbReference type="Proteomes" id="UP000642284">
    <property type="component" value="Unassembled WGS sequence"/>
</dbReference>
<sequence>MRRRRHLLPSALAAAGAEVELPVEFEGSWQYWNVPALAPGASWSTSLPLTIASTQTAGTALLHIRTGISDTRWAVVVK</sequence>
<dbReference type="EMBL" id="JACTVJ010000012">
    <property type="protein sequence ID" value="MBC9716039.1"/>
    <property type="molecule type" value="Genomic_DNA"/>
</dbReference>
<keyword evidence="2" id="KW-1185">Reference proteome</keyword>
<reference evidence="1 2" key="1">
    <citation type="submission" date="2020-08" db="EMBL/GenBank/DDBJ databases">
        <title>Genemic of Streptomyces polyaspartic.</title>
        <authorList>
            <person name="Liu W."/>
        </authorList>
    </citation>
    <scope>NUCLEOTIDE SEQUENCE [LARGE SCALE GENOMIC DNA]</scope>
    <source>
        <strain evidence="1 2">TRM66268-LWL</strain>
    </source>
</reference>